<name>A0ABP6IBW4_9ACTN</name>
<keyword evidence="3" id="KW-1185">Reference proteome</keyword>
<protein>
    <submittedName>
        <fullName evidence="2">Uncharacterized protein</fullName>
    </submittedName>
</protein>
<reference evidence="3" key="1">
    <citation type="journal article" date="2019" name="Int. J. Syst. Evol. Microbiol.">
        <title>The Global Catalogue of Microorganisms (GCM) 10K type strain sequencing project: providing services to taxonomists for standard genome sequencing and annotation.</title>
        <authorList>
            <consortium name="The Broad Institute Genomics Platform"/>
            <consortium name="The Broad Institute Genome Sequencing Center for Infectious Disease"/>
            <person name="Wu L."/>
            <person name="Ma J."/>
        </authorList>
    </citation>
    <scope>NUCLEOTIDE SEQUENCE [LARGE SCALE GENOMIC DNA]</scope>
    <source>
        <strain evidence="3">JCM 6242</strain>
    </source>
</reference>
<evidence type="ECO:0000313" key="2">
    <source>
        <dbReference type="EMBL" id="GAA2866948.1"/>
    </source>
</evidence>
<accession>A0ABP6IBW4</accession>
<dbReference type="Proteomes" id="UP001500831">
    <property type="component" value="Unassembled WGS sequence"/>
</dbReference>
<evidence type="ECO:0000313" key="3">
    <source>
        <dbReference type="Proteomes" id="UP001500831"/>
    </source>
</evidence>
<gene>
    <name evidence="2" type="ORF">GCM10010517_26460</name>
</gene>
<feature type="region of interest" description="Disordered" evidence="1">
    <location>
        <begin position="1"/>
        <end position="120"/>
    </location>
</feature>
<evidence type="ECO:0000256" key="1">
    <source>
        <dbReference type="SAM" id="MobiDB-lite"/>
    </source>
</evidence>
<dbReference type="EMBL" id="BAAAVI010000016">
    <property type="protein sequence ID" value="GAA2866948.1"/>
    <property type="molecule type" value="Genomic_DNA"/>
</dbReference>
<proteinExistence type="predicted"/>
<comment type="caution">
    <text evidence="2">The sequence shown here is derived from an EMBL/GenBank/DDBJ whole genome shotgun (WGS) entry which is preliminary data.</text>
</comment>
<organism evidence="2 3">
    <name type="scientific">Streptosporangium fragile</name>
    <dbReference type="NCBI Taxonomy" id="46186"/>
    <lineage>
        <taxon>Bacteria</taxon>
        <taxon>Bacillati</taxon>
        <taxon>Actinomycetota</taxon>
        <taxon>Actinomycetes</taxon>
        <taxon>Streptosporangiales</taxon>
        <taxon>Streptosporangiaceae</taxon>
        <taxon>Streptosporangium</taxon>
    </lineage>
</organism>
<sequence length="120" mass="12146">MELGNDLGLYGTVEPHGGPGLRSPGLRGGPGPDEDADLDGGPGPDEDAGLRGGPSPDGGVDLDEGVGLDKGRRESHRRITAGQAGRVTMVATVPPVGQRGHPNITAPTASRRTPASRPVM</sequence>